<dbReference type="EMBL" id="ABJB011094440">
    <property type="status" value="NOT_ANNOTATED_CDS"/>
    <property type="molecule type" value="Genomic_DNA"/>
</dbReference>
<evidence type="ECO:0000256" key="4">
    <source>
        <dbReference type="ARBA" id="ARBA00022989"/>
    </source>
</evidence>
<feature type="transmembrane region" description="Helical" evidence="10">
    <location>
        <begin position="651"/>
        <end position="674"/>
    </location>
</feature>
<evidence type="ECO:0000259" key="12">
    <source>
        <dbReference type="PROSITE" id="PS50227"/>
    </source>
</evidence>
<evidence type="ECO:0000256" key="3">
    <source>
        <dbReference type="ARBA" id="ARBA00022729"/>
    </source>
</evidence>
<reference evidence="15" key="2">
    <citation type="submission" date="2020-05" db="UniProtKB">
        <authorList>
            <consortium name="EnsemblMetazoa"/>
        </authorList>
    </citation>
    <scope>IDENTIFICATION</scope>
    <source>
        <strain evidence="15">wikel</strain>
    </source>
</reference>
<evidence type="ECO:0000256" key="11">
    <source>
        <dbReference type="SAM" id="SignalP"/>
    </source>
</evidence>
<dbReference type="VEuPathDB" id="VectorBase:ISCP_015527"/>
<feature type="chain" id="PRO_5014567992" evidence="11">
    <location>
        <begin position="16"/>
        <end position="844"/>
    </location>
</feature>
<dbReference type="EMBL" id="ABJB010911985">
    <property type="status" value="NOT_ANNOTATED_CDS"/>
    <property type="molecule type" value="Genomic_DNA"/>
</dbReference>
<dbReference type="EMBL" id="ABJB010446302">
    <property type="status" value="NOT_ANNOTATED_CDS"/>
    <property type="molecule type" value="Genomic_DNA"/>
</dbReference>
<dbReference type="OrthoDB" id="347083at2759"/>
<keyword evidence="8" id="KW-0807">Transducer</keyword>
<evidence type="ECO:0000256" key="1">
    <source>
        <dbReference type="ARBA" id="ARBA00004141"/>
    </source>
</evidence>
<gene>
    <name evidence="14" type="ORF">IscW_ISCW018391</name>
</gene>
<dbReference type="EMBL" id="ABJB010986128">
    <property type="status" value="NOT_ANNOTATED_CDS"/>
    <property type="molecule type" value="Genomic_DNA"/>
</dbReference>
<feature type="compositionally biased region" description="Basic and acidic residues" evidence="9">
    <location>
        <begin position="101"/>
        <end position="110"/>
    </location>
</feature>
<evidence type="ECO:0000256" key="9">
    <source>
        <dbReference type="SAM" id="MobiDB-lite"/>
    </source>
</evidence>
<proteinExistence type="predicted"/>
<accession>B7PF23</accession>
<reference evidence="14 16" key="1">
    <citation type="submission" date="2008-03" db="EMBL/GenBank/DDBJ databases">
        <title>Annotation of Ixodes scapularis.</title>
        <authorList>
            <consortium name="Ixodes scapularis Genome Project Consortium"/>
            <person name="Caler E."/>
            <person name="Hannick L.I."/>
            <person name="Bidwell S."/>
            <person name="Joardar V."/>
            <person name="Thiagarajan M."/>
            <person name="Amedeo P."/>
            <person name="Galinsky K.J."/>
            <person name="Schobel S."/>
            <person name="Inman J."/>
            <person name="Hostetler J."/>
            <person name="Miller J."/>
            <person name="Hammond M."/>
            <person name="Megy K."/>
            <person name="Lawson D."/>
            <person name="Kodira C."/>
            <person name="Sutton G."/>
            <person name="Meyer J."/>
            <person name="Hill C.A."/>
            <person name="Birren B."/>
            <person name="Nene V."/>
            <person name="Collins F."/>
            <person name="Alarcon-Chaidez F."/>
            <person name="Wikel S."/>
            <person name="Strausberg R."/>
        </authorList>
    </citation>
    <scope>NUCLEOTIDE SEQUENCE [LARGE SCALE GENOMIC DNA]</scope>
    <source>
        <strain evidence="16">Wikel</strain>
        <strain evidence="14">Wikel colony</strain>
    </source>
</reference>
<dbReference type="SUPFAM" id="SSF111418">
    <property type="entry name" value="Hormone receptor domain"/>
    <property type="match status" value="1"/>
</dbReference>
<dbReference type="EMBL" id="ABJB010848677">
    <property type="status" value="NOT_ANNOTATED_CDS"/>
    <property type="molecule type" value="Genomic_DNA"/>
</dbReference>
<feature type="transmembrane region" description="Helical" evidence="10">
    <location>
        <begin position="763"/>
        <end position="785"/>
    </location>
</feature>
<evidence type="ECO:0000256" key="2">
    <source>
        <dbReference type="ARBA" id="ARBA00022692"/>
    </source>
</evidence>
<evidence type="ECO:0000313" key="15">
    <source>
        <dbReference type="EnsemblMetazoa" id="ISCW018391-PA"/>
    </source>
</evidence>
<dbReference type="Pfam" id="PF00002">
    <property type="entry name" value="7tm_2"/>
    <property type="match status" value="2"/>
</dbReference>
<feature type="domain" description="G-protein coupled receptors family 2 profile 2" evidence="13">
    <location>
        <begin position="685"/>
        <end position="757"/>
    </location>
</feature>
<dbReference type="EMBL" id="ABJB010766025">
    <property type="status" value="NOT_ANNOTATED_CDS"/>
    <property type="molecule type" value="Genomic_DNA"/>
</dbReference>
<evidence type="ECO:0000259" key="13">
    <source>
        <dbReference type="PROSITE" id="PS50261"/>
    </source>
</evidence>
<dbReference type="VEuPathDB" id="VectorBase:ISCP_018277"/>
<feature type="transmembrane region" description="Helical" evidence="10">
    <location>
        <begin position="817"/>
        <end position="835"/>
    </location>
</feature>
<dbReference type="VEuPathDB" id="VectorBase:ISCI018391"/>
<dbReference type="VEuPathDB" id="VectorBase:ISCW018391"/>
<keyword evidence="2 10" id="KW-0812">Transmembrane</keyword>
<keyword evidence="3 11" id="KW-0732">Signal</keyword>
<dbReference type="Gene3D" id="1.20.1070.10">
    <property type="entry name" value="Rhodopsin 7-helix transmembrane proteins"/>
    <property type="match status" value="2"/>
</dbReference>
<evidence type="ECO:0000313" key="16">
    <source>
        <dbReference type="Proteomes" id="UP000001555"/>
    </source>
</evidence>
<feature type="signal peptide" evidence="11">
    <location>
        <begin position="1"/>
        <end position="15"/>
    </location>
</feature>
<dbReference type="EMBL" id="DS698911">
    <property type="protein sequence ID" value="EEC05195.1"/>
    <property type="molecule type" value="Genomic_DNA"/>
</dbReference>
<feature type="transmembrane region" description="Helical" evidence="10">
    <location>
        <begin position="738"/>
        <end position="757"/>
    </location>
</feature>
<evidence type="ECO:0000256" key="7">
    <source>
        <dbReference type="ARBA" id="ARBA00023170"/>
    </source>
</evidence>
<protein>
    <submittedName>
        <fullName evidence="14 15">Uncharacterized protein</fullName>
    </submittedName>
</protein>
<dbReference type="EnsemblMetazoa" id="ISCW018391-RA">
    <property type="protein sequence ID" value="ISCW018391-PA"/>
    <property type="gene ID" value="ISCW018391"/>
</dbReference>
<feature type="transmembrane region" description="Helical" evidence="10">
    <location>
        <begin position="686"/>
        <end position="708"/>
    </location>
</feature>
<dbReference type="AlphaFoldDB" id="B7PF23"/>
<evidence type="ECO:0000256" key="10">
    <source>
        <dbReference type="SAM" id="Phobius"/>
    </source>
</evidence>
<dbReference type="EMBL" id="ABJB010687309">
    <property type="status" value="NOT_ANNOTATED_CDS"/>
    <property type="molecule type" value="Genomic_DNA"/>
</dbReference>
<dbReference type="HOGENOM" id="CLU_337493_0_0_1"/>
<dbReference type="PROSITE" id="PS50227">
    <property type="entry name" value="G_PROTEIN_RECEP_F2_3"/>
    <property type="match status" value="1"/>
</dbReference>
<feature type="region of interest" description="Disordered" evidence="9">
    <location>
        <begin position="330"/>
        <end position="355"/>
    </location>
</feature>
<feature type="compositionally biased region" description="Polar residues" evidence="9">
    <location>
        <begin position="80"/>
        <end position="100"/>
    </location>
</feature>
<feature type="compositionally biased region" description="Polar residues" evidence="9">
    <location>
        <begin position="145"/>
        <end position="163"/>
    </location>
</feature>
<feature type="region of interest" description="Disordered" evidence="9">
    <location>
        <begin position="145"/>
        <end position="186"/>
    </location>
</feature>
<dbReference type="PaxDb" id="6945-B7PF23"/>
<sequence>MFLLALACAVGSSFAVPFPPMLPPGLSPASLATSANPPFTPAIRTSLLLPLEPPEQFQDAPELQPMALVTDVGTNATETSAIDSTSWQEGSNSTSDSTSKPGKESSRDSRTNASATAAAAVTSAPPSDPPAKAAVRLNVAAMAGRSNQAASGNGPSSSENPTPRVSAGRVPPAPSLTTTESPAEEDYPAIQVGTRCDAGSESTGLQWNQTEGGLVATAPCPGGYQGAVYRPCYSSGLWGTSDYTDCRLERLANIRNLNCPKAARFPARVPDNGRRSNISILAFHETTPSPTFRAESLRHAAFSGKALRTNETAAFILSLSLDSSCCRRRLAGSPRPQEEEEQEASEHHRSRSPLKPFLLSSSSGYKERIYYHLHNNLIEGLYHLADDLARYLATVDMKSPMDRLDTMDTLNSILQTKVTLKLRNGFDIAFVQSLLESVNEILTRKNVEFTSESRKISLMTAKTGEMVLSLSTFVDTALNGFRQSDLKEVALSASENIALNLRRKLKKEQPVLVYTNESEITTVKLEDDYPSGSVRAVLVLRGLGSLLNNDIILLNSDLLIIAFLPPLKGATSNLTSFFDVTMNYKEESKLSTTALECGSVWNSTWLWSRENCRLVSQSGRTATCRCQQSGNVAALLHKNWLKEKSIPPPRVSIVMLGGCVICLGAVVLTFVVYVCNLRQPSQEVCYSVAIVLHYLFLVASFWMLSYGIHLYRRLRSSAALAPSVPPSARLLRPRTRDYCLLSWALPGALVVLSFVVNPRGYEIRRYVAIVLHYLFLVASFWMLSYGIHLYRRLRSSAALAPSVPPSARLLRPRTRDYCLLSWALPGALVVLSFVVNPRGYEIRR</sequence>
<feature type="compositionally biased region" description="Low complexity" evidence="9">
    <location>
        <begin position="111"/>
        <end position="131"/>
    </location>
</feature>
<dbReference type="GO" id="GO:0004930">
    <property type="term" value="F:G protein-coupled receptor activity"/>
    <property type="evidence" value="ECO:0007669"/>
    <property type="project" value="UniProtKB-KW"/>
</dbReference>
<dbReference type="SMART" id="SM00008">
    <property type="entry name" value="HormR"/>
    <property type="match status" value="1"/>
</dbReference>
<dbReference type="EMBL" id="ABJB010610182">
    <property type="status" value="NOT_ANNOTATED_CDS"/>
    <property type="molecule type" value="Genomic_DNA"/>
</dbReference>
<keyword evidence="6 10" id="KW-0472">Membrane</keyword>
<feature type="region of interest" description="Disordered" evidence="9">
    <location>
        <begin position="80"/>
        <end position="131"/>
    </location>
</feature>
<dbReference type="InterPro" id="IPR001879">
    <property type="entry name" value="GPCR_2_extracellular_dom"/>
</dbReference>
<dbReference type="Proteomes" id="UP000001555">
    <property type="component" value="Unassembled WGS sequence"/>
</dbReference>
<evidence type="ECO:0000256" key="6">
    <source>
        <dbReference type="ARBA" id="ARBA00023136"/>
    </source>
</evidence>
<dbReference type="GO" id="GO:0005886">
    <property type="term" value="C:plasma membrane"/>
    <property type="evidence" value="ECO:0000318"/>
    <property type="project" value="GO_Central"/>
</dbReference>
<dbReference type="Gene3D" id="4.10.1240.10">
    <property type="entry name" value="GPCR, family 2, extracellular hormone receptor domain"/>
    <property type="match status" value="1"/>
</dbReference>
<keyword evidence="16" id="KW-1185">Reference proteome</keyword>
<dbReference type="PANTHER" id="PTHR12011">
    <property type="entry name" value="ADHESION G-PROTEIN COUPLED RECEPTOR"/>
    <property type="match status" value="1"/>
</dbReference>
<dbReference type="GO" id="GO:0007166">
    <property type="term" value="P:cell surface receptor signaling pathway"/>
    <property type="evidence" value="ECO:0007669"/>
    <property type="project" value="InterPro"/>
</dbReference>
<dbReference type="InterPro" id="IPR036445">
    <property type="entry name" value="GPCR_2_extracell_dom_sf"/>
</dbReference>
<dbReference type="EMBL" id="ABJB010287839">
    <property type="status" value="NOT_ANNOTATED_CDS"/>
    <property type="molecule type" value="Genomic_DNA"/>
</dbReference>
<dbReference type="InterPro" id="IPR017981">
    <property type="entry name" value="GPCR_2-like_7TM"/>
</dbReference>
<evidence type="ECO:0000313" key="14">
    <source>
        <dbReference type="EMBL" id="EEC05195.1"/>
    </source>
</evidence>
<evidence type="ECO:0000256" key="8">
    <source>
        <dbReference type="ARBA" id="ARBA00023224"/>
    </source>
</evidence>
<keyword evidence="7" id="KW-0675">Receptor</keyword>
<comment type="subcellular location">
    <subcellularLocation>
        <location evidence="1">Membrane</location>
        <topology evidence="1">Multi-pass membrane protein</topology>
    </subcellularLocation>
</comment>
<organism>
    <name type="scientific">Ixodes scapularis</name>
    <name type="common">Black-legged tick</name>
    <name type="synonym">Deer tick</name>
    <dbReference type="NCBI Taxonomy" id="6945"/>
    <lineage>
        <taxon>Eukaryota</taxon>
        <taxon>Metazoa</taxon>
        <taxon>Ecdysozoa</taxon>
        <taxon>Arthropoda</taxon>
        <taxon>Chelicerata</taxon>
        <taxon>Arachnida</taxon>
        <taxon>Acari</taxon>
        <taxon>Parasitiformes</taxon>
        <taxon>Ixodida</taxon>
        <taxon>Ixodoidea</taxon>
        <taxon>Ixodidae</taxon>
        <taxon>Ixodinae</taxon>
        <taxon>Ixodes</taxon>
    </lineage>
</organism>
<dbReference type="PROSITE" id="PS50261">
    <property type="entry name" value="G_PROTEIN_RECEP_F2_4"/>
    <property type="match status" value="1"/>
</dbReference>
<dbReference type="InterPro" id="IPR046338">
    <property type="entry name" value="GAIN_dom_sf"/>
</dbReference>
<dbReference type="Gene3D" id="2.60.220.50">
    <property type="match status" value="1"/>
</dbReference>
<dbReference type="EMBL" id="ABJB010512337">
    <property type="status" value="NOT_ANNOTATED_CDS"/>
    <property type="molecule type" value="Genomic_DNA"/>
</dbReference>
<dbReference type="InParanoid" id="B7PF23"/>
<keyword evidence="4 10" id="KW-1133">Transmembrane helix</keyword>
<keyword evidence="5" id="KW-0297">G-protein coupled receptor</keyword>
<name>B7PF23_IXOSC</name>
<dbReference type="Pfam" id="PF02793">
    <property type="entry name" value="HRM"/>
    <property type="match status" value="1"/>
</dbReference>
<evidence type="ECO:0000256" key="5">
    <source>
        <dbReference type="ARBA" id="ARBA00023040"/>
    </source>
</evidence>
<feature type="domain" description="G-protein coupled receptors family 2 profile 1" evidence="12">
    <location>
        <begin position="196"/>
        <end position="250"/>
    </location>
</feature>
<dbReference type="InterPro" id="IPR000832">
    <property type="entry name" value="GPCR_2_secretin-like"/>
</dbReference>
<dbReference type="PANTHER" id="PTHR12011:SF347">
    <property type="entry name" value="FI21270P1-RELATED"/>
    <property type="match status" value="1"/>
</dbReference>